<sequence>MGNNYTPEIRFPEFDGNWGQRKLKEFGKATGGTSIESEFSHGGKYKVISIGSYSENSTYTDQGIRANETEKTKSRVLNKNDLTMILNDKTSSGRIIGRVLLIDEDNSYVYNQRTERIEPDKKYYDSQFLYQLLNADSIRSKIIQSAQGNTQIYVNWSSISELEYLVPIKEEQTQIAEFFKQLDDMIALHQQELITLKQTKQGFLQKMFPKEGEFVPEMRFPGFSGRWEERKLGELAKFSKGSGYSKSDLTDEGEPIILYGRLYTKYETVIESVDTFVKVKENSVISKGNEVIVPSSGETPEDISRASVVSIPGVILGGDLNIIDPICDIDPVFLAVTISNGTQQKELSRRAQGKSVVHLHNSDLKNVNLLYPEKDEQILIGQFFKRFDETIAFHQQELQLLKETKKAFLQKMFI</sequence>
<comment type="similarity">
    <text evidence="1">Belongs to the type-I restriction system S methylase family.</text>
</comment>
<dbReference type="STRING" id="743719.PaelaDRAFT_3928"/>
<dbReference type="GO" id="GO:0003677">
    <property type="term" value="F:DNA binding"/>
    <property type="evidence" value="ECO:0007669"/>
    <property type="project" value="UniProtKB-KW"/>
</dbReference>
<evidence type="ECO:0000256" key="3">
    <source>
        <dbReference type="ARBA" id="ARBA00023125"/>
    </source>
</evidence>
<dbReference type="eggNOG" id="COG0732">
    <property type="taxonomic scope" value="Bacteria"/>
</dbReference>
<organism evidence="5 6">
    <name type="scientific">Paenibacillus lactis 154</name>
    <dbReference type="NCBI Taxonomy" id="743719"/>
    <lineage>
        <taxon>Bacteria</taxon>
        <taxon>Bacillati</taxon>
        <taxon>Bacillota</taxon>
        <taxon>Bacilli</taxon>
        <taxon>Bacillales</taxon>
        <taxon>Paenibacillaceae</taxon>
        <taxon>Paenibacillus</taxon>
    </lineage>
</organism>
<dbReference type="GO" id="GO:0009307">
    <property type="term" value="P:DNA restriction-modification system"/>
    <property type="evidence" value="ECO:0007669"/>
    <property type="project" value="UniProtKB-KW"/>
</dbReference>
<dbReference type="InterPro" id="IPR000055">
    <property type="entry name" value="Restrct_endonuc_typeI_TRD"/>
</dbReference>
<evidence type="ECO:0000313" key="5">
    <source>
        <dbReference type="EMBL" id="EHB62685.1"/>
    </source>
</evidence>
<dbReference type="EMBL" id="AGIP01000009">
    <property type="protein sequence ID" value="EHB62685.1"/>
    <property type="molecule type" value="Genomic_DNA"/>
</dbReference>
<dbReference type="RefSeq" id="WP_007131091.1">
    <property type="nucleotide sequence ID" value="NZ_AGIP01000009.1"/>
</dbReference>
<dbReference type="InterPro" id="IPR044946">
    <property type="entry name" value="Restrct_endonuc_typeI_TRD_sf"/>
</dbReference>
<dbReference type="InterPro" id="IPR052021">
    <property type="entry name" value="Type-I_RS_S_subunit"/>
</dbReference>
<dbReference type="PANTHER" id="PTHR30408:SF12">
    <property type="entry name" value="TYPE I RESTRICTION ENZYME MJAVIII SPECIFICITY SUBUNIT"/>
    <property type="match status" value="1"/>
</dbReference>
<protein>
    <submittedName>
        <fullName evidence="5">Restriction modification system DNA specificity domain protein</fullName>
    </submittedName>
</protein>
<dbReference type="Pfam" id="PF01420">
    <property type="entry name" value="Methylase_S"/>
    <property type="match status" value="2"/>
</dbReference>
<evidence type="ECO:0000259" key="4">
    <source>
        <dbReference type="Pfam" id="PF01420"/>
    </source>
</evidence>
<dbReference type="PATRIC" id="fig|743719.3.peg.3984"/>
<keyword evidence="3" id="KW-0238">DNA-binding</keyword>
<dbReference type="Gene3D" id="1.10.287.1120">
    <property type="entry name" value="Bipartite methylase S protein"/>
    <property type="match status" value="1"/>
</dbReference>
<evidence type="ECO:0000256" key="1">
    <source>
        <dbReference type="ARBA" id="ARBA00010923"/>
    </source>
</evidence>
<dbReference type="PANTHER" id="PTHR30408">
    <property type="entry name" value="TYPE-1 RESTRICTION ENZYME ECOKI SPECIFICITY PROTEIN"/>
    <property type="match status" value="1"/>
</dbReference>
<feature type="domain" description="Type I restriction modification DNA specificity" evidence="4">
    <location>
        <begin position="17"/>
        <end position="198"/>
    </location>
</feature>
<keyword evidence="2" id="KW-0680">Restriction system</keyword>
<feature type="domain" description="Type I restriction modification DNA specificity" evidence="4">
    <location>
        <begin position="227"/>
        <end position="402"/>
    </location>
</feature>
<name>G4HIW7_9BACL</name>
<dbReference type="SUPFAM" id="SSF116734">
    <property type="entry name" value="DNA methylase specificity domain"/>
    <property type="match status" value="2"/>
</dbReference>
<accession>G4HIW7</accession>
<dbReference type="AlphaFoldDB" id="G4HIW7"/>
<dbReference type="Gene3D" id="3.90.220.20">
    <property type="entry name" value="DNA methylase specificity domains"/>
    <property type="match status" value="2"/>
</dbReference>
<evidence type="ECO:0000256" key="2">
    <source>
        <dbReference type="ARBA" id="ARBA00022747"/>
    </source>
</evidence>
<proteinExistence type="inferred from homology"/>
<reference evidence="5 6" key="1">
    <citation type="submission" date="2011-09" db="EMBL/GenBank/DDBJ databases">
        <title>The draft genome of Paenibacillus lactis 154.</title>
        <authorList>
            <consortium name="US DOE Joint Genome Institute (JGI-PGF)"/>
            <person name="Lucas S."/>
            <person name="Han J."/>
            <person name="Lapidus A."/>
            <person name="Cheng J.-F."/>
            <person name="Goodwin L."/>
            <person name="Pitluck S."/>
            <person name="Peters L."/>
            <person name="Land M.L."/>
            <person name="Hauser L."/>
            <person name="Siebers A."/>
            <person name="Thelen M."/>
            <person name="Hugenholtz P."/>
            <person name="Allgaier M."/>
            <person name="Woyke T.J."/>
        </authorList>
    </citation>
    <scope>NUCLEOTIDE SEQUENCE [LARGE SCALE GENOMIC DNA]</scope>
    <source>
        <strain evidence="5 6">154</strain>
    </source>
</reference>
<gene>
    <name evidence="5" type="ORF">PaelaDRAFT_3928</name>
</gene>
<evidence type="ECO:0000313" key="6">
    <source>
        <dbReference type="Proteomes" id="UP000003891"/>
    </source>
</evidence>
<dbReference type="Proteomes" id="UP000003891">
    <property type="component" value="Unassembled WGS sequence"/>
</dbReference>